<dbReference type="CDD" id="cd00093">
    <property type="entry name" value="HTH_XRE"/>
    <property type="match status" value="1"/>
</dbReference>
<dbReference type="EMBL" id="BK015627">
    <property type="protein sequence ID" value="DAE16558.1"/>
    <property type="molecule type" value="Genomic_DNA"/>
</dbReference>
<organism evidence="2">
    <name type="scientific">Podoviridae sp. ctiwu7</name>
    <dbReference type="NCBI Taxonomy" id="2825269"/>
    <lineage>
        <taxon>Viruses</taxon>
        <taxon>Duplodnaviria</taxon>
        <taxon>Heunggongvirae</taxon>
        <taxon>Uroviricota</taxon>
        <taxon>Caudoviricetes</taxon>
    </lineage>
</organism>
<name>A0A8S5QB24_9CAUD</name>
<evidence type="ECO:0000259" key="1">
    <source>
        <dbReference type="PROSITE" id="PS50943"/>
    </source>
</evidence>
<reference evidence="2" key="1">
    <citation type="journal article" date="2021" name="Proc. Natl. Acad. Sci. U.S.A.">
        <title>A Catalog of Tens of Thousands of Viruses from Human Metagenomes Reveals Hidden Associations with Chronic Diseases.</title>
        <authorList>
            <person name="Tisza M.J."/>
            <person name="Buck C.B."/>
        </authorList>
    </citation>
    <scope>NUCLEOTIDE SEQUENCE</scope>
    <source>
        <strain evidence="2">Ctiwu7</strain>
    </source>
</reference>
<dbReference type="InterPro" id="IPR010982">
    <property type="entry name" value="Lambda_DNA-bd_dom_sf"/>
</dbReference>
<dbReference type="PROSITE" id="PS50943">
    <property type="entry name" value="HTH_CROC1"/>
    <property type="match status" value="1"/>
</dbReference>
<dbReference type="InterPro" id="IPR010744">
    <property type="entry name" value="Phage_CI_N"/>
</dbReference>
<dbReference type="Gene3D" id="1.10.260.40">
    <property type="entry name" value="lambda repressor-like DNA-binding domains"/>
    <property type="match status" value="1"/>
</dbReference>
<protein>
    <submittedName>
        <fullName evidence="2">Helix-turn-helix XRE-family like protein</fullName>
    </submittedName>
</protein>
<dbReference type="GO" id="GO:0003677">
    <property type="term" value="F:DNA binding"/>
    <property type="evidence" value="ECO:0007669"/>
    <property type="project" value="InterPro"/>
</dbReference>
<dbReference type="GO" id="GO:0045892">
    <property type="term" value="P:negative regulation of DNA-templated transcription"/>
    <property type="evidence" value="ECO:0007669"/>
    <property type="project" value="InterPro"/>
</dbReference>
<accession>A0A8S5QB24</accession>
<dbReference type="SUPFAM" id="SSF47413">
    <property type="entry name" value="lambda repressor-like DNA-binding domains"/>
    <property type="match status" value="1"/>
</dbReference>
<dbReference type="InterPro" id="IPR001387">
    <property type="entry name" value="Cro/C1-type_HTH"/>
</dbReference>
<sequence length="81" mass="9084">MDKGCINPITRATEKLGCTQVELAHRMGVSTGLISMWKLRGYITQRHLAKACEVTGLAPHELNPFIPDPMPIKRQKRDLEA</sequence>
<proteinExistence type="predicted"/>
<evidence type="ECO:0000313" key="2">
    <source>
        <dbReference type="EMBL" id="DAE16558.1"/>
    </source>
</evidence>
<feature type="domain" description="HTH cro/C1-type" evidence="1">
    <location>
        <begin position="14"/>
        <end position="62"/>
    </location>
</feature>
<dbReference type="Pfam" id="PF07022">
    <property type="entry name" value="Phage_CI_repr"/>
    <property type="match status" value="1"/>
</dbReference>